<dbReference type="InterPro" id="IPR041183">
    <property type="entry name" value="Cyclophilin-like"/>
</dbReference>
<comment type="caution">
    <text evidence="2">The sequence shown here is derived from an EMBL/GenBank/DDBJ whole genome shotgun (WGS) entry which is preliminary data.</text>
</comment>
<sequence length="113" mass="12569">MKIRVTNNDLTIDYELNDSSAAKDLFSQLPITTEIKNYSDDEKIFYPKELDTSSTPSANAQAGDLGYFAPWGDVVLYYKDFGSYPGLYVLGKVINGKDNIEKLSGQVTISKLD</sequence>
<protein>
    <recommendedName>
        <fullName evidence="1">Cyclophilin-like domain-containing protein</fullName>
    </recommendedName>
</protein>
<dbReference type="AlphaFoldDB" id="A0A437SU72"/>
<accession>A0A437SU72</accession>
<dbReference type="InterPro" id="IPR029000">
    <property type="entry name" value="Cyclophilin-like_dom_sf"/>
</dbReference>
<evidence type="ECO:0000313" key="2">
    <source>
        <dbReference type="EMBL" id="RVU70489.1"/>
    </source>
</evidence>
<organism evidence="2 3">
    <name type="scientific">Lactobacillus xujianguonis</name>
    <dbReference type="NCBI Taxonomy" id="2495899"/>
    <lineage>
        <taxon>Bacteria</taxon>
        <taxon>Bacillati</taxon>
        <taxon>Bacillota</taxon>
        <taxon>Bacilli</taxon>
        <taxon>Lactobacillales</taxon>
        <taxon>Lactobacillaceae</taxon>
        <taxon>Lactobacillus</taxon>
    </lineage>
</organism>
<proteinExistence type="predicted"/>
<name>A0A437SU72_9LACO</name>
<dbReference type="RefSeq" id="WP_103662161.1">
    <property type="nucleotide sequence ID" value="NZ_ML136886.1"/>
</dbReference>
<dbReference type="Gene3D" id="2.40.100.20">
    <property type="match status" value="1"/>
</dbReference>
<evidence type="ECO:0000259" key="1">
    <source>
        <dbReference type="Pfam" id="PF18050"/>
    </source>
</evidence>
<dbReference type="EMBL" id="RXIA01000018">
    <property type="protein sequence ID" value="RVU70489.1"/>
    <property type="molecule type" value="Genomic_DNA"/>
</dbReference>
<dbReference type="SUPFAM" id="SSF50891">
    <property type="entry name" value="Cyclophilin-like"/>
    <property type="match status" value="1"/>
</dbReference>
<dbReference type="Proteomes" id="UP000288291">
    <property type="component" value="Unassembled WGS sequence"/>
</dbReference>
<dbReference type="Pfam" id="PF18050">
    <property type="entry name" value="Cyclophil_like2"/>
    <property type="match status" value="1"/>
</dbReference>
<reference evidence="2 3" key="1">
    <citation type="submission" date="2018-12" db="EMBL/GenBank/DDBJ databases">
        <authorList>
            <person name="Meng J."/>
        </authorList>
    </citation>
    <scope>NUCLEOTIDE SEQUENCE [LARGE SCALE GENOMIC DNA]</scope>
    <source>
        <strain evidence="2 3">HT111-2</strain>
    </source>
</reference>
<keyword evidence="3" id="KW-1185">Reference proteome</keyword>
<feature type="domain" description="Cyclophilin-like" evidence="1">
    <location>
        <begin position="7"/>
        <end position="109"/>
    </location>
</feature>
<gene>
    <name evidence="2" type="ORF">EJK17_07290</name>
</gene>
<evidence type="ECO:0000313" key="3">
    <source>
        <dbReference type="Proteomes" id="UP000288291"/>
    </source>
</evidence>